<dbReference type="Proteomes" id="UP000008632">
    <property type="component" value="Chromosome"/>
</dbReference>
<dbReference type="EMBL" id="CP002446">
    <property type="protein sequence ID" value="ADV28649.1"/>
    <property type="molecule type" value="Genomic_DNA"/>
</dbReference>
<dbReference type="AlphaFoldDB" id="E6WWV0"/>
<evidence type="ECO:0000313" key="1">
    <source>
        <dbReference type="EMBL" id="ADV28649.1"/>
    </source>
</evidence>
<dbReference type="STRING" id="743721.Psesu_2824"/>
<name>E6WWV0_PSEUU</name>
<reference evidence="1 2" key="1">
    <citation type="submission" date="2011-01" db="EMBL/GenBank/DDBJ databases">
        <title>Complete sequence of Pseudoxanthomonas suwonensis 11-1.</title>
        <authorList>
            <consortium name="US DOE Joint Genome Institute"/>
            <person name="Lucas S."/>
            <person name="Copeland A."/>
            <person name="Lapidus A."/>
            <person name="Cheng J.-F."/>
            <person name="Goodwin L."/>
            <person name="Pitluck S."/>
            <person name="Teshima H."/>
            <person name="Detter J.C."/>
            <person name="Han C."/>
            <person name="Tapia R."/>
            <person name="Land M."/>
            <person name="Hauser L."/>
            <person name="Kyrpides N."/>
            <person name="Ivanova N."/>
            <person name="Ovchinnikova G."/>
            <person name="Siebers A.K."/>
            <person name="Allgaier M."/>
            <person name="Thelen M.P."/>
            <person name="Hugenholtz P."/>
            <person name="Gladden J."/>
            <person name="Woyke T."/>
        </authorList>
    </citation>
    <scope>NUCLEOTIDE SEQUENCE [LARGE SCALE GENOMIC DNA]</scope>
    <source>
        <strain evidence="2">11-1</strain>
    </source>
</reference>
<accession>E6WWV0</accession>
<keyword evidence="2" id="KW-1185">Reference proteome</keyword>
<organism evidence="1 2">
    <name type="scientific">Pseudoxanthomonas suwonensis (strain 11-1)</name>
    <dbReference type="NCBI Taxonomy" id="743721"/>
    <lineage>
        <taxon>Bacteria</taxon>
        <taxon>Pseudomonadati</taxon>
        <taxon>Pseudomonadota</taxon>
        <taxon>Gammaproteobacteria</taxon>
        <taxon>Lysobacterales</taxon>
        <taxon>Lysobacteraceae</taxon>
        <taxon>Pseudoxanthomonas</taxon>
    </lineage>
</organism>
<proteinExistence type="predicted"/>
<sequence length="270" mass="30455">MTDLLRVDDFRCHDQHLVHVLPGREREATCFARQLLNQGVPAGLFIRGEDVTDWGFLEDATGVEHFEFVDFSRTLSCTKLLPISHAKYLRIVGRKLSIDFTIFTSLQTICYQWHPESSGLESLDALKSAYLYEIGSAKNASPFPLPPSVETLQLVRYFAESIDFIHDMNHLVDLEIIYARNLRALPPLRSLKQLELKNVGRDKFAYDSIPESVEAIIIEACAPVHDWDFVRKISGLKRLVVFKTKCAAPSSAAKSALSLVPLRDLPRGVT</sequence>
<evidence type="ECO:0000313" key="2">
    <source>
        <dbReference type="Proteomes" id="UP000008632"/>
    </source>
</evidence>
<gene>
    <name evidence="1" type="ordered locus">Psesu_2824</name>
</gene>
<protein>
    <submittedName>
        <fullName evidence="1">Uncharacterized protein</fullName>
    </submittedName>
</protein>
<dbReference type="HOGENOM" id="CLU_1030021_0_0_6"/>
<dbReference type="KEGG" id="psu:Psesu_2824"/>